<keyword evidence="4" id="KW-1185">Reference proteome</keyword>
<organism evidence="3 4">
    <name type="scientific">Larkinella punicea</name>
    <dbReference type="NCBI Taxonomy" id="2315727"/>
    <lineage>
        <taxon>Bacteria</taxon>
        <taxon>Pseudomonadati</taxon>
        <taxon>Bacteroidota</taxon>
        <taxon>Cytophagia</taxon>
        <taxon>Cytophagales</taxon>
        <taxon>Spirosomataceae</taxon>
        <taxon>Larkinella</taxon>
    </lineage>
</organism>
<keyword evidence="2" id="KW-0560">Oxidoreductase</keyword>
<dbReference type="InterPro" id="IPR020904">
    <property type="entry name" value="Sc_DH/Rdtase_CS"/>
</dbReference>
<dbReference type="RefSeq" id="WP_114408776.1">
    <property type="nucleotide sequence ID" value="NZ_QOWE01000024.1"/>
</dbReference>
<evidence type="ECO:0000256" key="1">
    <source>
        <dbReference type="ARBA" id="ARBA00006484"/>
    </source>
</evidence>
<dbReference type="FunFam" id="3.40.50.720:FF:000084">
    <property type="entry name" value="Short-chain dehydrogenase reductase"/>
    <property type="match status" value="1"/>
</dbReference>
<comment type="similarity">
    <text evidence="1">Belongs to the short-chain dehydrogenases/reductases (SDR) family.</text>
</comment>
<dbReference type="InterPro" id="IPR036291">
    <property type="entry name" value="NAD(P)-bd_dom_sf"/>
</dbReference>
<proteinExistence type="inferred from homology"/>
<comment type="caution">
    <text evidence="3">The sequence shown here is derived from an EMBL/GenBank/DDBJ whole genome shotgun (WGS) entry which is preliminary data.</text>
</comment>
<dbReference type="PRINTS" id="PR00080">
    <property type="entry name" value="SDRFAMILY"/>
</dbReference>
<dbReference type="PROSITE" id="PS00061">
    <property type="entry name" value="ADH_SHORT"/>
    <property type="match status" value="1"/>
</dbReference>
<accession>A0A368JGW9</accession>
<sequence length="251" mass="26329">MEKDLQGKVALVTGAASGIGQAIAVLYSQHGASVMVSDVNETLGQKVVDQITADGGVARFFKADVGDPAQCEALVSETVSAFGGLDMACNNAGIGGELNLTADYSLEGWQKIINVNLNSVFYCLKYELEAMLKQNKTGSIVNMASILGQVGTAQSPGYVAAKHGVVGLTQTAAIEYAARGIRINSVGPAYIDTPLLGVLPPEVKTMLVDLHPIGRLGRSEEVAELVIWLSSDKASFVTGSYYPIDGGYLAR</sequence>
<dbReference type="OrthoDB" id="9788235at2"/>
<evidence type="ECO:0000313" key="3">
    <source>
        <dbReference type="EMBL" id="RCR66782.1"/>
    </source>
</evidence>
<name>A0A368JGW9_9BACT</name>
<dbReference type="PANTHER" id="PTHR24321:SF8">
    <property type="entry name" value="ESTRADIOL 17-BETA-DEHYDROGENASE 8-RELATED"/>
    <property type="match status" value="1"/>
</dbReference>
<dbReference type="SUPFAM" id="SSF51735">
    <property type="entry name" value="NAD(P)-binding Rossmann-fold domains"/>
    <property type="match status" value="1"/>
</dbReference>
<dbReference type="GO" id="GO:0016491">
    <property type="term" value="F:oxidoreductase activity"/>
    <property type="evidence" value="ECO:0007669"/>
    <property type="project" value="UniProtKB-KW"/>
</dbReference>
<dbReference type="Pfam" id="PF13561">
    <property type="entry name" value="adh_short_C2"/>
    <property type="match status" value="1"/>
</dbReference>
<dbReference type="PANTHER" id="PTHR24321">
    <property type="entry name" value="DEHYDROGENASES, SHORT CHAIN"/>
    <property type="match status" value="1"/>
</dbReference>
<reference evidence="3 4" key="1">
    <citation type="submission" date="2018-07" db="EMBL/GenBank/DDBJ databases">
        <title>Genome analysis of Larkinella rosea.</title>
        <authorList>
            <person name="Zhou Z."/>
            <person name="Wang G."/>
        </authorList>
    </citation>
    <scope>NUCLEOTIDE SEQUENCE [LARGE SCALE GENOMIC DNA]</scope>
    <source>
        <strain evidence="4">zzj9</strain>
    </source>
</reference>
<dbReference type="AlphaFoldDB" id="A0A368JGW9"/>
<dbReference type="PRINTS" id="PR00081">
    <property type="entry name" value="GDHRDH"/>
</dbReference>
<dbReference type="InterPro" id="IPR002347">
    <property type="entry name" value="SDR_fam"/>
</dbReference>
<dbReference type="NCBIfam" id="NF009466">
    <property type="entry name" value="PRK12826.1-2"/>
    <property type="match status" value="1"/>
</dbReference>
<evidence type="ECO:0000313" key="4">
    <source>
        <dbReference type="Proteomes" id="UP000253383"/>
    </source>
</evidence>
<dbReference type="Gene3D" id="3.40.50.720">
    <property type="entry name" value="NAD(P)-binding Rossmann-like Domain"/>
    <property type="match status" value="1"/>
</dbReference>
<dbReference type="Proteomes" id="UP000253383">
    <property type="component" value="Unassembled WGS sequence"/>
</dbReference>
<evidence type="ECO:0000256" key="2">
    <source>
        <dbReference type="ARBA" id="ARBA00023002"/>
    </source>
</evidence>
<dbReference type="EMBL" id="QOWE01000024">
    <property type="protein sequence ID" value="RCR66782.1"/>
    <property type="molecule type" value="Genomic_DNA"/>
</dbReference>
<gene>
    <name evidence="3" type="ORF">DUE52_24835</name>
</gene>
<protein>
    <submittedName>
        <fullName evidence="3">SDR family NAD(P)-dependent oxidoreductase</fullName>
    </submittedName>
</protein>